<evidence type="ECO:0000313" key="4">
    <source>
        <dbReference type="Proteomes" id="UP000250275"/>
    </source>
</evidence>
<dbReference type="PROSITE" id="PS51155">
    <property type="entry name" value="CHIT_BIND_RR_2"/>
    <property type="match status" value="2"/>
</dbReference>
<dbReference type="PANTHER" id="PTHR10380:SF206">
    <property type="entry name" value="GH27759P"/>
    <property type="match status" value="1"/>
</dbReference>
<gene>
    <name evidence="3" type="ORF">WN48_02995</name>
</gene>
<dbReference type="Proteomes" id="UP000250275">
    <property type="component" value="Unassembled WGS sequence"/>
</dbReference>
<evidence type="ECO:0000256" key="1">
    <source>
        <dbReference type="PROSITE-ProRule" id="PRU00497"/>
    </source>
</evidence>
<reference evidence="3 4" key="1">
    <citation type="submission" date="2015-07" db="EMBL/GenBank/DDBJ databases">
        <title>The genome of Eufriesea mexicana.</title>
        <authorList>
            <person name="Pan H."/>
            <person name="Kapheim K."/>
        </authorList>
    </citation>
    <scope>NUCLEOTIDE SEQUENCE [LARGE SCALE GENOMIC DNA]</scope>
    <source>
        <strain evidence="3">0111107269</strain>
        <tissue evidence="3">Whole body</tissue>
    </source>
</reference>
<dbReference type="Pfam" id="PF00379">
    <property type="entry name" value="Chitin_bind_4"/>
    <property type="match status" value="1"/>
</dbReference>
<accession>A0A310SFN2</accession>
<evidence type="ECO:0008006" key="5">
    <source>
        <dbReference type="Google" id="ProtNLM"/>
    </source>
</evidence>
<dbReference type="GO" id="GO:0008010">
    <property type="term" value="F:structural constituent of chitin-based larval cuticle"/>
    <property type="evidence" value="ECO:0007669"/>
    <property type="project" value="TreeGrafter"/>
</dbReference>
<dbReference type="InterPro" id="IPR050468">
    <property type="entry name" value="Cuticle_Struct_Prot"/>
</dbReference>
<protein>
    <recommendedName>
        <fullName evidence="5">Cuticle protein 6</fullName>
    </recommendedName>
</protein>
<dbReference type="AlphaFoldDB" id="A0A310SFN2"/>
<dbReference type="InterPro" id="IPR000618">
    <property type="entry name" value="Insect_cuticle"/>
</dbReference>
<name>A0A310SFN2_9HYME</name>
<evidence type="ECO:0000313" key="3">
    <source>
        <dbReference type="EMBL" id="OAD56759.1"/>
    </source>
</evidence>
<dbReference type="PANTHER" id="PTHR10380">
    <property type="entry name" value="CUTICLE PROTEIN"/>
    <property type="match status" value="1"/>
</dbReference>
<feature type="compositionally biased region" description="Polar residues" evidence="2">
    <location>
        <begin position="178"/>
        <end position="204"/>
    </location>
</feature>
<dbReference type="GO" id="GO:0062129">
    <property type="term" value="C:chitin-based extracellular matrix"/>
    <property type="evidence" value="ECO:0007669"/>
    <property type="project" value="TreeGrafter"/>
</dbReference>
<sequence>MNSTDRDQIGYSDKAPRHGISANYLTPKFEHNIFHKSTIASVLCLSTSEIEAEKSGWNFDPNTQYHIQTDEGPERYFRFQTLNGQYRKEKRLVDGTVIGTEGWLDPLGYLRLKDYIADSNGFRILRSKMLYVGKDRPIYNAVVDAKRTPPQTGILVKPTRPPNPFRQPEANVPLVGNDINSNYYVSTTDKPQDHSSPASSSNTDYYYDPNRARFSPGSRNSNNYSKPQNAYQNLLYRSNEVPVARNERLKPNIQLSTATSRKSSTFPEYDGTYNVANGFQYYLKRQYHEEEQEPNGANVGSFGYVDPFGIRRVIYYKTDPQTGGFHHQKNNKYVGFASTPYDLSLPNLYRRNLRSVK</sequence>
<evidence type="ECO:0000256" key="2">
    <source>
        <dbReference type="SAM" id="MobiDB-lite"/>
    </source>
</evidence>
<proteinExistence type="predicted"/>
<dbReference type="OrthoDB" id="8251006at2759"/>
<feature type="compositionally biased region" description="Polar residues" evidence="2">
    <location>
        <begin position="217"/>
        <end position="227"/>
    </location>
</feature>
<dbReference type="EMBL" id="KQ761824">
    <property type="protein sequence ID" value="OAD56759.1"/>
    <property type="molecule type" value="Genomic_DNA"/>
</dbReference>
<organism evidence="3 4">
    <name type="scientific">Eufriesea mexicana</name>
    <dbReference type="NCBI Taxonomy" id="516756"/>
    <lineage>
        <taxon>Eukaryota</taxon>
        <taxon>Metazoa</taxon>
        <taxon>Ecdysozoa</taxon>
        <taxon>Arthropoda</taxon>
        <taxon>Hexapoda</taxon>
        <taxon>Insecta</taxon>
        <taxon>Pterygota</taxon>
        <taxon>Neoptera</taxon>
        <taxon>Endopterygota</taxon>
        <taxon>Hymenoptera</taxon>
        <taxon>Apocrita</taxon>
        <taxon>Aculeata</taxon>
        <taxon>Apoidea</taxon>
        <taxon>Anthophila</taxon>
        <taxon>Apidae</taxon>
        <taxon>Eufriesea</taxon>
    </lineage>
</organism>
<keyword evidence="4" id="KW-1185">Reference proteome</keyword>
<feature type="region of interest" description="Disordered" evidence="2">
    <location>
        <begin position="152"/>
        <end position="227"/>
    </location>
</feature>
<keyword evidence="1" id="KW-0193">Cuticle</keyword>